<comment type="caution">
    <text evidence="2">The sequence shown here is derived from an EMBL/GenBank/DDBJ whole genome shotgun (WGS) entry which is preliminary data.</text>
</comment>
<evidence type="ECO:0000313" key="2">
    <source>
        <dbReference type="EMBL" id="GAA4400125.1"/>
    </source>
</evidence>
<dbReference type="InterPro" id="IPR011701">
    <property type="entry name" value="MFS"/>
</dbReference>
<feature type="transmembrane region" description="Helical" evidence="1">
    <location>
        <begin position="21"/>
        <end position="44"/>
    </location>
</feature>
<feature type="transmembrane region" description="Helical" evidence="1">
    <location>
        <begin position="215"/>
        <end position="239"/>
    </location>
</feature>
<feature type="transmembrane region" description="Helical" evidence="1">
    <location>
        <begin position="80"/>
        <end position="99"/>
    </location>
</feature>
<name>A0ABP8K4A9_9MICO</name>
<protein>
    <submittedName>
        <fullName evidence="2">MFS transporter</fullName>
    </submittedName>
</protein>
<feature type="transmembrane region" description="Helical" evidence="1">
    <location>
        <begin position="171"/>
        <end position="190"/>
    </location>
</feature>
<keyword evidence="1" id="KW-0812">Transmembrane</keyword>
<keyword evidence="1" id="KW-0472">Membrane</keyword>
<keyword evidence="1" id="KW-1133">Transmembrane helix</keyword>
<dbReference type="InterPro" id="IPR036259">
    <property type="entry name" value="MFS_trans_sf"/>
</dbReference>
<evidence type="ECO:0000313" key="3">
    <source>
        <dbReference type="Proteomes" id="UP001500390"/>
    </source>
</evidence>
<sequence length="395" mass="40626">MPAVSFAPYRRALRSRPLRTALVLGTLVRMPVFASTVLLTIHVVSGLGRSYTAAGVLSAAATVAIAVSGPWRGRLLDRYGLRRVVLPSILVALVCWSIAPFVGYYLLLGLAVLAGLFVIPTFSITRQAVIAAVGEGERRTAISLDAVAVELSFIVAPAVAVWAATVWDTSWVLFWIQMLGVGAGILMYVVDPPLRGEGEAVVGTARASSRTWFRLPFLAVCLAATATTVVLAGSDIAIIAVMRDLAAEGQIGVVLAVWGLGSLIGGLLYGALHRPISAFWLLAGLAAATFPMALASSTLQLAAFGFVAGLLCAPTITATIDQASRIVPAQVRGEAMGWHGSFMTTGGAIGAPLAGLAIDQRGPGAGFVVVAAVGVGVAALGLTAVSVRRATASAT</sequence>
<accession>A0ABP8K4A9</accession>
<feature type="transmembrane region" description="Helical" evidence="1">
    <location>
        <begin position="364"/>
        <end position="387"/>
    </location>
</feature>
<dbReference type="Pfam" id="PF07690">
    <property type="entry name" value="MFS_1"/>
    <property type="match status" value="1"/>
</dbReference>
<dbReference type="SUPFAM" id="SSF103473">
    <property type="entry name" value="MFS general substrate transporter"/>
    <property type="match status" value="1"/>
</dbReference>
<dbReference type="EMBL" id="BAABFX010000037">
    <property type="protein sequence ID" value="GAA4400125.1"/>
    <property type="molecule type" value="Genomic_DNA"/>
</dbReference>
<feature type="transmembrane region" description="Helical" evidence="1">
    <location>
        <begin position="340"/>
        <end position="358"/>
    </location>
</feature>
<keyword evidence="3" id="KW-1185">Reference proteome</keyword>
<proteinExistence type="predicted"/>
<dbReference type="PANTHER" id="PTHR23542:SF1">
    <property type="entry name" value="MAJOR FACILITATOR SUPERFAMILY (MFS) PROFILE DOMAIN-CONTAINING PROTEIN"/>
    <property type="match status" value="1"/>
</dbReference>
<dbReference type="Gene3D" id="1.20.1250.20">
    <property type="entry name" value="MFS general substrate transporter like domains"/>
    <property type="match status" value="2"/>
</dbReference>
<dbReference type="PANTHER" id="PTHR23542">
    <property type="match status" value="1"/>
</dbReference>
<reference evidence="3" key="1">
    <citation type="journal article" date="2019" name="Int. J. Syst. Evol. Microbiol.">
        <title>The Global Catalogue of Microorganisms (GCM) 10K type strain sequencing project: providing services to taxonomists for standard genome sequencing and annotation.</title>
        <authorList>
            <consortium name="The Broad Institute Genomics Platform"/>
            <consortium name="The Broad Institute Genome Sequencing Center for Infectious Disease"/>
            <person name="Wu L."/>
            <person name="Ma J."/>
        </authorList>
    </citation>
    <scope>NUCLEOTIDE SEQUENCE [LARGE SCALE GENOMIC DNA]</scope>
    <source>
        <strain evidence="3">JCM 17738</strain>
    </source>
</reference>
<feature type="transmembrane region" description="Helical" evidence="1">
    <location>
        <begin position="278"/>
        <end position="295"/>
    </location>
</feature>
<evidence type="ECO:0000256" key="1">
    <source>
        <dbReference type="SAM" id="Phobius"/>
    </source>
</evidence>
<dbReference type="Proteomes" id="UP001500390">
    <property type="component" value="Unassembled WGS sequence"/>
</dbReference>
<feature type="transmembrane region" description="Helical" evidence="1">
    <location>
        <begin position="50"/>
        <end position="68"/>
    </location>
</feature>
<feature type="transmembrane region" description="Helical" evidence="1">
    <location>
        <begin position="146"/>
        <end position="165"/>
    </location>
</feature>
<feature type="transmembrane region" description="Helical" evidence="1">
    <location>
        <begin position="105"/>
        <end position="125"/>
    </location>
</feature>
<gene>
    <name evidence="2" type="ORF">GCM10023153_27300</name>
</gene>
<organism evidence="2 3">
    <name type="scientific">Ornithinibacter aureus</name>
    <dbReference type="NCBI Taxonomy" id="622664"/>
    <lineage>
        <taxon>Bacteria</taxon>
        <taxon>Bacillati</taxon>
        <taxon>Actinomycetota</taxon>
        <taxon>Actinomycetes</taxon>
        <taxon>Micrococcales</taxon>
        <taxon>Intrasporangiaceae</taxon>
        <taxon>Ornithinibacter</taxon>
    </lineage>
</organism>
<feature type="transmembrane region" description="Helical" evidence="1">
    <location>
        <begin position="251"/>
        <end position="271"/>
    </location>
</feature>
<dbReference type="RefSeq" id="WP_159898834.1">
    <property type="nucleotide sequence ID" value="NZ_BAABFX010000037.1"/>
</dbReference>